<comment type="similarity">
    <text evidence="2">Belongs to the SPCS1 family.</text>
</comment>
<name>A0A8H4BNP6_MUCCL</name>
<comment type="caution">
    <text evidence="10">The sequence shown here is derived from an EMBL/GenBank/DDBJ whole genome shotgun (WGS) entry which is preliminary data.</text>
</comment>
<dbReference type="Pfam" id="PF06645">
    <property type="entry name" value="SPC12"/>
    <property type="match status" value="1"/>
</dbReference>
<evidence type="ECO:0000256" key="6">
    <source>
        <dbReference type="ARBA" id="ARBA00022989"/>
    </source>
</evidence>
<evidence type="ECO:0000256" key="7">
    <source>
        <dbReference type="ARBA" id="ARBA00023136"/>
    </source>
</evidence>
<gene>
    <name evidence="10" type="ORF">FB192DRAFT_1362559</name>
</gene>
<evidence type="ECO:0000256" key="8">
    <source>
        <dbReference type="ARBA" id="ARBA00045204"/>
    </source>
</evidence>
<evidence type="ECO:0000256" key="2">
    <source>
        <dbReference type="ARBA" id="ARBA00005245"/>
    </source>
</evidence>
<evidence type="ECO:0000256" key="9">
    <source>
        <dbReference type="SAM" id="Phobius"/>
    </source>
</evidence>
<comment type="function">
    <text evidence="8">Component of the signal peptidase complex (SPC) which catalyzes the cleavage of N-terminal signal sequences from nascent proteins as they are translocated into the lumen of the endoplasmic reticulum. Dispensable for SPC enzymatic activity.</text>
</comment>
<comment type="subcellular location">
    <subcellularLocation>
        <location evidence="1">Endoplasmic reticulum membrane</location>
        <topology evidence="1">Multi-pass membrane protein</topology>
    </subcellularLocation>
</comment>
<dbReference type="GO" id="GO:0045047">
    <property type="term" value="P:protein targeting to ER"/>
    <property type="evidence" value="ECO:0007669"/>
    <property type="project" value="TreeGrafter"/>
</dbReference>
<dbReference type="PANTHER" id="PTHR13202">
    <property type="entry name" value="MICROSOMAL SIGNAL PEPTIDASE 12 KDA SUBUNIT"/>
    <property type="match status" value="1"/>
</dbReference>
<protein>
    <recommendedName>
        <fullName evidence="3">Signal peptidase complex subunit 1</fullName>
    </recommendedName>
</protein>
<keyword evidence="7 9" id="KW-0472">Membrane</keyword>
<dbReference type="EMBL" id="JAAECE010000002">
    <property type="protein sequence ID" value="KAF1805371.1"/>
    <property type="molecule type" value="Genomic_DNA"/>
</dbReference>
<reference evidence="10 11" key="1">
    <citation type="submission" date="2019-09" db="EMBL/GenBank/DDBJ databases">
        <authorList>
            <consortium name="DOE Joint Genome Institute"/>
            <person name="Mondo S.J."/>
            <person name="Navarro-Mendoza M.I."/>
            <person name="Perez-Arques C."/>
            <person name="Panchal S."/>
            <person name="Nicolas F.E."/>
            <person name="Ganguly P."/>
            <person name="Pangilinan J."/>
            <person name="Grigoriev I."/>
            <person name="Heitman J."/>
            <person name="Sanya K."/>
            <person name="Garre V."/>
        </authorList>
    </citation>
    <scope>NUCLEOTIDE SEQUENCE [LARGE SCALE GENOMIC DNA]</scope>
    <source>
        <strain evidence="10 11">MU402</strain>
    </source>
</reference>
<evidence type="ECO:0000256" key="3">
    <source>
        <dbReference type="ARBA" id="ARBA00017059"/>
    </source>
</evidence>
<evidence type="ECO:0000256" key="5">
    <source>
        <dbReference type="ARBA" id="ARBA00022824"/>
    </source>
</evidence>
<dbReference type="Proteomes" id="UP000469890">
    <property type="component" value="Unassembled WGS sequence"/>
</dbReference>
<dbReference type="GO" id="GO:0005787">
    <property type="term" value="C:signal peptidase complex"/>
    <property type="evidence" value="ECO:0007669"/>
    <property type="project" value="InterPro"/>
</dbReference>
<keyword evidence="5" id="KW-0256">Endoplasmic reticulum</keyword>
<evidence type="ECO:0000256" key="4">
    <source>
        <dbReference type="ARBA" id="ARBA00022692"/>
    </source>
</evidence>
<accession>A0A8H4BNP6</accession>
<keyword evidence="6 9" id="KW-1133">Transmembrane helix</keyword>
<evidence type="ECO:0000313" key="11">
    <source>
        <dbReference type="Proteomes" id="UP000469890"/>
    </source>
</evidence>
<organism evidence="10 11">
    <name type="scientific">Mucor circinelloides f. lusitanicus</name>
    <name type="common">Mucor racemosus var. lusitanicus</name>
    <dbReference type="NCBI Taxonomy" id="29924"/>
    <lineage>
        <taxon>Eukaryota</taxon>
        <taxon>Fungi</taxon>
        <taxon>Fungi incertae sedis</taxon>
        <taxon>Mucoromycota</taxon>
        <taxon>Mucoromycotina</taxon>
        <taxon>Mucoromycetes</taxon>
        <taxon>Mucorales</taxon>
        <taxon>Mucorineae</taxon>
        <taxon>Mucoraceae</taxon>
        <taxon>Mucor</taxon>
    </lineage>
</organism>
<evidence type="ECO:0000313" key="10">
    <source>
        <dbReference type="EMBL" id="KAF1805371.1"/>
    </source>
</evidence>
<dbReference type="AlphaFoldDB" id="A0A8H4BNP6"/>
<evidence type="ECO:0000256" key="1">
    <source>
        <dbReference type="ARBA" id="ARBA00004477"/>
    </source>
</evidence>
<dbReference type="GO" id="GO:0006465">
    <property type="term" value="P:signal peptide processing"/>
    <property type="evidence" value="ECO:0007669"/>
    <property type="project" value="InterPro"/>
</dbReference>
<dbReference type="PANTHER" id="PTHR13202:SF0">
    <property type="entry name" value="SIGNAL PEPTIDASE COMPLEX SUBUNIT 1"/>
    <property type="match status" value="1"/>
</dbReference>
<keyword evidence="4 9" id="KW-0812">Transmembrane</keyword>
<feature type="transmembrane region" description="Helical" evidence="9">
    <location>
        <begin position="22"/>
        <end position="39"/>
    </location>
</feature>
<feature type="transmembrane region" description="Helical" evidence="9">
    <location>
        <begin position="46"/>
        <end position="66"/>
    </location>
</feature>
<sequence length="87" mass="9723">MGFADILECTIDFEGQKLAEQLTHYLLVLSGIASFIAGYSMHSMQMLLIVFAAGLALTALVVIPPWPMYNKHPQPFLQPQDTNEKKE</sequence>
<dbReference type="InterPro" id="IPR009542">
    <property type="entry name" value="Spc1/SPCS1"/>
</dbReference>
<proteinExistence type="inferred from homology"/>